<feature type="transmembrane region" description="Helical" evidence="22">
    <location>
        <begin position="307"/>
        <end position="326"/>
    </location>
</feature>
<evidence type="ECO:0000256" key="11">
    <source>
        <dbReference type="ARBA" id="ARBA00023136"/>
    </source>
</evidence>
<evidence type="ECO:0000256" key="6">
    <source>
        <dbReference type="ARBA" id="ARBA00022679"/>
    </source>
</evidence>
<evidence type="ECO:0000256" key="18">
    <source>
        <dbReference type="ARBA" id="ARBA00041418"/>
    </source>
</evidence>
<feature type="transmembrane region" description="Helical" evidence="22">
    <location>
        <begin position="110"/>
        <end position="129"/>
    </location>
</feature>
<dbReference type="AlphaFoldDB" id="F8F8Y8"/>
<evidence type="ECO:0000256" key="13">
    <source>
        <dbReference type="ARBA" id="ARBA00023316"/>
    </source>
</evidence>
<dbReference type="GO" id="GO:0051301">
    <property type="term" value="P:cell division"/>
    <property type="evidence" value="ECO:0007669"/>
    <property type="project" value="UniProtKB-KW"/>
</dbReference>
<keyword evidence="9" id="KW-0573">Peptidoglycan synthesis</keyword>
<evidence type="ECO:0000256" key="3">
    <source>
        <dbReference type="ARBA" id="ARBA00022475"/>
    </source>
</evidence>
<keyword evidence="13" id="KW-0961">Cell wall biogenesis/degradation</keyword>
<comment type="pathway">
    <text evidence="2">Cell wall biogenesis; peptidoglycan biosynthesis.</text>
</comment>
<feature type="transmembrane region" description="Helical" evidence="22">
    <location>
        <begin position="72"/>
        <end position="90"/>
    </location>
</feature>
<dbReference type="PANTHER" id="PTHR30474">
    <property type="entry name" value="CELL CYCLE PROTEIN"/>
    <property type="match status" value="1"/>
</dbReference>
<comment type="subcellular location">
    <subcellularLocation>
        <location evidence="1">Cell membrane</location>
        <topology evidence="1">Multi-pass membrane protein</topology>
    </subcellularLocation>
</comment>
<comment type="catalytic activity">
    <reaction evidence="20">
        <text>[GlcNAc-(1-&gt;4)-Mur2Ac(oyl-L-Ala-gamma-D-Glu-L-Lys-D-Ala-D-Ala)](n)-di-trans,octa-cis-undecaprenyl diphosphate + beta-D-GlcNAc-(1-&gt;4)-Mur2Ac(oyl-L-Ala-gamma-D-Glu-L-Lys-D-Ala-D-Ala)-di-trans,octa-cis-undecaprenyl diphosphate = [GlcNAc-(1-&gt;4)-Mur2Ac(oyl-L-Ala-gamma-D-Glu-L-Lys-D-Ala-D-Ala)](n+1)-di-trans,octa-cis-undecaprenyl diphosphate + di-trans,octa-cis-undecaprenyl diphosphate + H(+)</text>
        <dbReference type="Rhea" id="RHEA:23708"/>
        <dbReference type="Rhea" id="RHEA-COMP:9602"/>
        <dbReference type="Rhea" id="RHEA-COMP:9603"/>
        <dbReference type="ChEBI" id="CHEBI:15378"/>
        <dbReference type="ChEBI" id="CHEBI:58405"/>
        <dbReference type="ChEBI" id="CHEBI:60033"/>
        <dbReference type="ChEBI" id="CHEBI:78435"/>
        <dbReference type="EC" id="2.4.99.28"/>
    </reaction>
</comment>
<evidence type="ECO:0000256" key="19">
    <source>
        <dbReference type="ARBA" id="ARBA00044770"/>
    </source>
</evidence>
<evidence type="ECO:0000256" key="22">
    <source>
        <dbReference type="SAM" id="Phobius"/>
    </source>
</evidence>
<evidence type="ECO:0000256" key="20">
    <source>
        <dbReference type="ARBA" id="ARBA00049902"/>
    </source>
</evidence>
<dbReference type="EMBL" id="CP002869">
    <property type="protein sequence ID" value="AEI42436.1"/>
    <property type="molecule type" value="Genomic_DNA"/>
</dbReference>
<evidence type="ECO:0000256" key="2">
    <source>
        <dbReference type="ARBA" id="ARBA00004752"/>
    </source>
</evidence>
<dbReference type="EC" id="2.4.99.28" evidence="19"/>
<evidence type="ECO:0000256" key="10">
    <source>
        <dbReference type="ARBA" id="ARBA00022989"/>
    </source>
</evidence>
<evidence type="ECO:0000256" key="5">
    <source>
        <dbReference type="ARBA" id="ARBA00022676"/>
    </source>
</evidence>
<evidence type="ECO:0000256" key="14">
    <source>
        <dbReference type="ARBA" id="ARBA00032370"/>
    </source>
</evidence>
<name>F8F8Y8_PAEMK</name>
<dbReference type="Proteomes" id="UP000006620">
    <property type="component" value="Chromosome"/>
</dbReference>
<dbReference type="NCBIfam" id="TIGR02614">
    <property type="entry name" value="ftsW"/>
    <property type="match status" value="1"/>
</dbReference>
<dbReference type="GO" id="GO:0005886">
    <property type="term" value="C:plasma membrane"/>
    <property type="evidence" value="ECO:0007669"/>
    <property type="project" value="UniProtKB-SubCell"/>
</dbReference>
<evidence type="ECO:0000256" key="1">
    <source>
        <dbReference type="ARBA" id="ARBA00004651"/>
    </source>
</evidence>
<keyword evidence="7 22" id="KW-0812">Transmembrane</keyword>
<dbReference type="RefSeq" id="WP_013917592.1">
    <property type="nucleotide sequence ID" value="NC_015690.1"/>
</dbReference>
<proteinExistence type="inferred from homology"/>
<keyword evidence="11 22" id="KW-0472">Membrane</keyword>
<feature type="transmembrane region" description="Helical" evidence="22">
    <location>
        <begin position="164"/>
        <end position="181"/>
    </location>
</feature>
<dbReference type="PANTHER" id="PTHR30474:SF2">
    <property type="entry name" value="PEPTIDOGLYCAN GLYCOSYLTRANSFERASE FTSW-RELATED"/>
    <property type="match status" value="1"/>
</dbReference>
<dbReference type="GO" id="GO:0032153">
    <property type="term" value="C:cell division site"/>
    <property type="evidence" value="ECO:0007669"/>
    <property type="project" value="TreeGrafter"/>
</dbReference>
<dbReference type="GO" id="GO:0008360">
    <property type="term" value="P:regulation of cell shape"/>
    <property type="evidence" value="ECO:0007669"/>
    <property type="project" value="UniProtKB-KW"/>
</dbReference>
<gene>
    <name evidence="23" type="ordered locus">KNP414_03898</name>
</gene>
<feature type="transmembrane region" description="Helical" evidence="22">
    <location>
        <begin position="186"/>
        <end position="206"/>
    </location>
</feature>
<comment type="function">
    <text evidence="21">Peptidoglycan polymerase that is essential for cell division.</text>
</comment>
<evidence type="ECO:0000256" key="17">
    <source>
        <dbReference type="ARBA" id="ARBA00041185"/>
    </source>
</evidence>
<dbReference type="GO" id="GO:0071555">
    <property type="term" value="P:cell wall organization"/>
    <property type="evidence" value="ECO:0007669"/>
    <property type="project" value="UniProtKB-KW"/>
</dbReference>
<dbReference type="InterPro" id="IPR001182">
    <property type="entry name" value="FtsW/RodA"/>
</dbReference>
<evidence type="ECO:0000256" key="12">
    <source>
        <dbReference type="ARBA" id="ARBA00023306"/>
    </source>
</evidence>
<keyword evidence="5" id="KW-0328">Glycosyltransferase</keyword>
<protein>
    <recommendedName>
        <fullName evidence="17">Probable peptidoglycan glycosyltransferase FtsW</fullName>
        <ecNumber evidence="19">2.4.99.28</ecNumber>
    </recommendedName>
    <alternativeName>
        <fullName evidence="18">Cell division protein FtsW</fullName>
    </alternativeName>
    <alternativeName>
        <fullName evidence="15">Cell wall polymerase</fullName>
    </alternativeName>
    <alternativeName>
        <fullName evidence="14">Peptidoglycan polymerase</fullName>
    </alternativeName>
</protein>
<dbReference type="KEGG" id="pms:KNP414_03898"/>
<dbReference type="HOGENOM" id="CLU_029243_0_1_9"/>
<dbReference type="InterPro" id="IPR013437">
    <property type="entry name" value="FtsW"/>
</dbReference>
<reference evidence="23 24" key="2">
    <citation type="journal article" date="2013" name="Genome Announc.">
        <title>Genome Sequence of Growth-Improving Paenibacillus mucilaginosus Strain KNP414.</title>
        <authorList>
            <person name="Lu J.J."/>
            <person name="Wang J.F."/>
            <person name="Hu X.F."/>
        </authorList>
    </citation>
    <scope>NUCLEOTIDE SEQUENCE [LARGE SCALE GENOMIC DNA]</scope>
    <source>
        <strain evidence="23 24">KNP414</strain>
    </source>
</reference>
<evidence type="ECO:0000256" key="7">
    <source>
        <dbReference type="ARBA" id="ARBA00022692"/>
    </source>
</evidence>
<feature type="transmembrane region" description="Helical" evidence="22">
    <location>
        <begin position="346"/>
        <end position="365"/>
    </location>
</feature>
<evidence type="ECO:0000256" key="16">
    <source>
        <dbReference type="ARBA" id="ARBA00038053"/>
    </source>
</evidence>
<dbReference type="GO" id="GO:0008955">
    <property type="term" value="F:peptidoglycan glycosyltransferase activity"/>
    <property type="evidence" value="ECO:0007669"/>
    <property type="project" value="UniProtKB-EC"/>
</dbReference>
<dbReference type="GO" id="GO:0009252">
    <property type="term" value="P:peptidoglycan biosynthetic process"/>
    <property type="evidence" value="ECO:0007669"/>
    <property type="project" value="UniProtKB-KW"/>
</dbReference>
<dbReference type="PATRIC" id="fig|1036673.3.peg.3581"/>
<keyword evidence="4 23" id="KW-0132">Cell division</keyword>
<feature type="transmembrane region" description="Helical" evidence="22">
    <location>
        <begin position="269"/>
        <end position="295"/>
    </location>
</feature>
<evidence type="ECO:0000256" key="21">
    <source>
        <dbReference type="ARBA" id="ARBA00049966"/>
    </source>
</evidence>
<keyword evidence="10 22" id="KW-1133">Transmembrane helix</keyword>
<accession>F8F8Y8</accession>
<organism evidence="23 24">
    <name type="scientific">Paenibacillus mucilaginosus (strain KNP414)</name>
    <dbReference type="NCBI Taxonomy" id="1036673"/>
    <lineage>
        <taxon>Bacteria</taxon>
        <taxon>Bacillati</taxon>
        <taxon>Bacillota</taxon>
        <taxon>Bacilli</taxon>
        <taxon>Bacillales</taxon>
        <taxon>Paenibacillaceae</taxon>
        <taxon>Paenibacillus</taxon>
    </lineage>
</organism>
<dbReference type="Pfam" id="PF01098">
    <property type="entry name" value="FTSW_RODA_SPOVE"/>
    <property type="match status" value="1"/>
</dbReference>
<sequence>MTPQRRGTPDFFLLFLTFSLVCFGLAFVFSAGMAFRKDDPWFLVFRQGLAVGLGTVAMFFCMNVDYRKFKKWLLPFFVVVVILLLLVPLIGAGADKGARSWIKIAGGFTLQPTEFAKLAVIIYLASIITKKGEKFQEFKRGLVPPLLVIGFISMLIMMQPDFGSTMIILLASAIIIVVGGANMRHVLYLGGAGLVFIVMVVSFYVLTADPGNYKIARLTAYLNPFSDERGSGYHLVHSLFAFGHGGWTGAGFGQSIQKLHYLPEAHNDFIFAIIGEELGFIGATLFLLVYLAFLLRGLVVALRCQDPFGTLVGVGIVSMMGVQAFINLGGVTNTIPMTGVTLPLISYGGTSMLTTLIGIGMLLSISREYNKPEQEVRRSTSVTHRSAAGYFTRGG</sequence>
<evidence type="ECO:0000256" key="8">
    <source>
        <dbReference type="ARBA" id="ARBA00022960"/>
    </source>
</evidence>
<keyword evidence="3" id="KW-1003">Cell membrane</keyword>
<evidence type="ECO:0000256" key="9">
    <source>
        <dbReference type="ARBA" id="ARBA00022984"/>
    </source>
</evidence>
<keyword evidence="12" id="KW-0131">Cell cycle</keyword>
<keyword evidence="6" id="KW-0808">Transferase</keyword>
<feature type="transmembrane region" description="Helical" evidence="22">
    <location>
        <begin position="141"/>
        <end position="158"/>
    </location>
</feature>
<dbReference type="GO" id="GO:0015648">
    <property type="term" value="F:lipid-linked peptidoglycan transporter activity"/>
    <property type="evidence" value="ECO:0007669"/>
    <property type="project" value="TreeGrafter"/>
</dbReference>
<evidence type="ECO:0000313" key="23">
    <source>
        <dbReference type="EMBL" id="AEI42436.1"/>
    </source>
</evidence>
<evidence type="ECO:0000313" key="24">
    <source>
        <dbReference type="Proteomes" id="UP000006620"/>
    </source>
</evidence>
<reference evidence="24" key="1">
    <citation type="submission" date="2011-06" db="EMBL/GenBank/DDBJ databases">
        <title>Complete genome sequence of Paenibacillus mucilaginosus KNP414.</title>
        <authorList>
            <person name="Wang J."/>
            <person name="Hu S."/>
            <person name="Hu X."/>
            <person name="Zhang B."/>
            <person name="Dong D."/>
            <person name="Zhang S."/>
            <person name="Zhao K."/>
            <person name="Wu D."/>
        </authorList>
    </citation>
    <scope>NUCLEOTIDE SEQUENCE [LARGE SCALE GENOMIC DNA]</scope>
    <source>
        <strain evidence="24">KNP414</strain>
    </source>
</reference>
<keyword evidence="8" id="KW-0133">Cell shape</keyword>
<comment type="similarity">
    <text evidence="16">Belongs to the SEDS family. FtsW subfamily.</text>
</comment>
<evidence type="ECO:0000256" key="4">
    <source>
        <dbReference type="ARBA" id="ARBA00022618"/>
    </source>
</evidence>
<feature type="transmembrane region" description="Helical" evidence="22">
    <location>
        <begin position="12"/>
        <end position="35"/>
    </location>
</feature>
<evidence type="ECO:0000256" key="15">
    <source>
        <dbReference type="ARBA" id="ARBA00033270"/>
    </source>
</evidence>
<feature type="transmembrane region" description="Helical" evidence="22">
    <location>
        <begin position="41"/>
        <end position="60"/>
    </location>
</feature>